<accession>A0ABQ9EMI7</accession>
<evidence type="ECO:0000313" key="2">
    <source>
        <dbReference type="Proteomes" id="UP001217089"/>
    </source>
</evidence>
<dbReference type="EMBL" id="JARBDR010000903">
    <property type="protein sequence ID" value="KAJ8304797.1"/>
    <property type="molecule type" value="Genomic_DNA"/>
</dbReference>
<keyword evidence="2" id="KW-1185">Reference proteome</keyword>
<name>A0ABQ9EMI7_TEGGR</name>
<proteinExistence type="predicted"/>
<reference evidence="1 2" key="1">
    <citation type="submission" date="2022-12" db="EMBL/GenBank/DDBJ databases">
        <title>Chromosome-level genome of Tegillarca granosa.</title>
        <authorList>
            <person name="Kim J."/>
        </authorList>
    </citation>
    <scope>NUCLEOTIDE SEQUENCE [LARGE SCALE GENOMIC DNA]</scope>
    <source>
        <strain evidence="1">Teg-2019</strain>
        <tissue evidence="1">Adductor muscle</tissue>
    </source>
</reference>
<organism evidence="1 2">
    <name type="scientific">Tegillarca granosa</name>
    <name type="common">Malaysian cockle</name>
    <name type="synonym">Anadara granosa</name>
    <dbReference type="NCBI Taxonomy" id="220873"/>
    <lineage>
        <taxon>Eukaryota</taxon>
        <taxon>Metazoa</taxon>
        <taxon>Spiralia</taxon>
        <taxon>Lophotrochozoa</taxon>
        <taxon>Mollusca</taxon>
        <taxon>Bivalvia</taxon>
        <taxon>Autobranchia</taxon>
        <taxon>Pteriomorphia</taxon>
        <taxon>Arcoida</taxon>
        <taxon>Arcoidea</taxon>
        <taxon>Arcidae</taxon>
        <taxon>Tegillarca</taxon>
    </lineage>
</organism>
<comment type="caution">
    <text evidence="1">The sequence shown here is derived from an EMBL/GenBank/DDBJ whole genome shotgun (WGS) entry which is preliminary data.</text>
</comment>
<gene>
    <name evidence="1" type="ORF">KUTeg_018380</name>
</gene>
<feature type="non-terminal residue" evidence="1">
    <location>
        <position position="1"/>
    </location>
</feature>
<sequence length="86" mass="9979">NRKKTIAFWDSLFQGHRYLNKMFRSVSTRLGSTLFKVAKQSSQKTTPAVRNFGVKEYANFDEAFDKNMLDCVNNKDIDGVFHELLN</sequence>
<dbReference type="Proteomes" id="UP001217089">
    <property type="component" value="Unassembled WGS sequence"/>
</dbReference>
<evidence type="ECO:0000313" key="1">
    <source>
        <dbReference type="EMBL" id="KAJ8304797.1"/>
    </source>
</evidence>
<protein>
    <submittedName>
        <fullName evidence="1">Uncharacterized protein</fullName>
    </submittedName>
</protein>